<accession>A0A4Q9MQL2</accession>
<evidence type="ECO:0000313" key="3">
    <source>
        <dbReference type="EMBL" id="TBU29487.1"/>
    </source>
</evidence>
<sequence length="136" mass="15605">MSTTAFPPVRNDRVRLIGLMAKKPGLSDEEFFKHWHEVHGPLFTNLEVTKKNLLKYEQHHYTTQFEEGAKAMGFDVAPYRGIALFEAESYDKIMEIFASEEYNAIGLPDEQKFLDRSKTGFIPGTIITFIDTDKKA</sequence>
<keyword evidence="5" id="KW-1185">Reference proteome</keyword>
<dbReference type="InterPro" id="IPR011008">
    <property type="entry name" value="Dimeric_a/b-barrel"/>
</dbReference>
<evidence type="ECO:0000313" key="4">
    <source>
        <dbReference type="EMBL" id="TBU64620.1"/>
    </source>
</evidence>
<evidence type="ECO:0000313" key="5">
    <source>
        <dbReference type="Proteomes" id="UP000292082"/>
    </source>
</evidence>
<protein>
    <recommendedName>
        <fullName evidence="2">EthD domain-containing protein</fullName>
    </recommendedName>
</protein>
<dbReference type="Proteomes" id="UP000292082">
    <property type="component" value="Unassembled WGS sequence"/>
</dbReference>
<dbReference type="Gene3D" id="3.30.70.100">
    <property type="match status" value="1"/>
</dbReference>
<evidence type="ECO:0000256" key="1">
    <source>
        <dbReference type="ARBA" id="ARBA00005986"/>
    </source>
</evidence>
<evidence type="ECO:0000259" key="2">
    <source>
        <dbReference type="Pfam" id="PF07110"/>
    </source>
</evidence>
<dbReference type="EMBL" id="ML145086">
    <property type="protein sequence ID" value="TBU64620.1"/>
    <property type="molecule type" value="Genomic_DNA"/>
</dbReference>
<gene>
    <name evidence="4" type="ORF">BD310DRAFT_406035</name>
    <name evidence="3" type="ORF">BD311DRAFT_660845</name>
</gene>
<dbReference type="InterPro" id="IPR009799">
    <property type="entry name" value="EthD_dom"/>
</dbReference>
<name>A0A4Q9MQL2_9APHY</name>
<dbReference type="GO" id="GO:0016491">
    <property type="term" value="F:oxidoreductase activity"/>
    <property type="evidence" value="ECO:0007669"/>
    <property type="project" value="InterPro"/>
</dbReference>
<dbReference type="AlphaFoldDB" id="A0A4Q9MQL2"/>
<dbReference type="EMBL" id="ML143412">
    <property type="protein sequence ID" value="TBU29487.1"/>
    <property type="molecule type" value="Genomic_DNA"/>
</dbReference>
<dbReference type="Proteomes" id="UP000292957">
    <property type="component" value="Unassembled WGS sequence"/>
</dbReference>
<dbReference type="STRING" id="114155.A0A4Q9MQL2"/>
<dbReference type="OrthoDB" id="3183782at2759"/>
<dbReference type="SUPFAM" id="SSF54909">
    <property type="entry name" value="Dimeric alpha+beta barrel"/>
    <property type="match status" value="1"/>
</dbReference>
<proteinExistence type="inferred from homology"/>
<organism evidence="3">
    <name type="scientific">Dichomitus squalens</name>
    <dbReference type="NCBI Taxonomy" id="114155"/>
    <lineage>
        <taxon>Eukaryota</taxon>
        <taxon>Fungi</taxon>
        <taxon>Dikarya</taxon>
        <taxon>Basidiomycota</taxon>
        <taxon>Agaricomycotina</taxon>
        <taxon>Agaricomycetes</taxon>
        <taxon>Polyporales</taxon>
        <taxon>Polyporaceae</taxon>
        <taxon>Dichomitus</taxon>
    </lineage>
</organism>
<feature type="domain" description="EthD" evidence="2">
    <location>
        <begin position="23"/>
        <end position="117"/>
    </location>
</feature>
<dbReference type="Pfam" id="PF07110">
    <property type="entry name" value="EthD"/>
    <property type="match status" value="1"/>
</dbReference>
<reference evidence="3 5" key="1">
    <citation type="submission" date="2019-01" db="EMBL/GenBank/DDBJ databases">
        <title>Draft genome sequences of three monokaryotic isolates of the white-rot basidiomycete fungus Dichomitus squalens.</title>
        <authorList>
            <consortium name="DOE Joint Genome Institute"/>
            <person name="Lopez S.C."/>
            <person name="Andreopoulos B."/>
            <person name="Pangilinan J."/>
            <person name="Lipzen A."/>
            <person name="Riley R."/>
            <person name="Ahrendt S."/>
            <person name="Ng V."/>
            <person name="Barry K."/>
            <person name="Daum C."/>
            <person name="Grigoriev I.V."/>
            <person name="Hilden K.S."/>
            <person name="Makela M.R."/>
            <person name="de Vries R.P."/>
        </authorList>
    </citation>
    <scope>NUCLEOTIDE SEQUENCE [LARGE SCALE GENOMIC DNA]</scope>
    <source>
        <strain evidence="4 5">CBS 464.89</strain>
        <strain evidence="3">OM18370.1</strain>
    </source>
</reference>
<comment type="similarity">
    <text evidence="1">Belongs to the tpcK family.</text>
</comment>